<feature type="signal peptide" evidence="2">
    <location>
        <begin position="1"/>
        <end position="22"/>
    </location>
</feature>
<feature type="region of interest" description="Disordered" evidence="1">
    <location>
        <begin position="210"/>
        <end position="232"/>
    </location>
</feature>
<keyword evidence="4" id="KW-1185">Reference proteome</keyword>
<proteinExistence type="predicted"/>
<name>A0ABN8YVN6_RANTA</name>
<sequence length="232" mass="24373">MHARALVCVRAFLSACVRTVCMLVCTSQKLSPAATLAVEPPRSTAVPRQLFGLVPPQGVLACVKLNDGASECCGPRQSGQSRAENRPVSCQAIGRSLGEARPSSGVGVGRGPGLCRGHLGWTCRWWQWAVSGTTPGRLRWNSSAPGRRRPSLGPGTLNLVLCQFVQLPVGSSAARAVGIGVVFCFPSPSVMSPQLLLMAETLPTHGGRPVLRGPCSRGPAARPHTSLSLPLR</sequence>
<accession>A0ABN8YVN6</accession>
<evidence type="ECO:0000313" key="4">
    <source>
        <dbReference type="Proteomes" id="UP001176941"/>
    </source>
</evidence>
<dbReference type="Proteomes" id="UP001176941">
    <property type="component" value="Chromosome 23"/>
</dbReference>
<protein>
    <recommendedName>
        <fullName evidence="5">Secreted protein</fullName>
    </recommendedName>
</protein>
<keyword evidence="2" id="KW-0732">Signal</keyword>
<gene>
    <name evidence="3" type="ORF">MRATA1EN1_LOCUS13668</name>
</gene>
<reference evidence="3" key="1">
    <citation type="submission" date="2023-04" db="EMBL/GenBank/DDBJ databases">
        <authorList>
            <consortium name="ELIXIR-Norway"/>
        </authorList>
    </citation>
    <scope>NUCLEOTIDE SEQUENCE [LARGE SCALE GENOMIC DNA]</scope>
</reference>
<evidence type="ECO:0008006" key="5">
    <source>
        <dbReference type="Google" id="ProtNLM"/>
    </source>
</evidence>
<feature type="chain" id="PRO_5047514303" description="Secreted protein" evidence="2">
    <location>
        <begin position="23"/>
        <end position="232"/>
    </location>
</feature>
<dbReference type="EMBL" id="OX459959">
    <property type="protein sequence ID" value="CAI9164706.1"/>
    <property type="molecule type" value="Genomic_DNA"/>
</dbReference>
<evidence type="ECO:0000313" key="3">
    <source>
        <dbReference type="EMBL" id="CAI9164706.1"/>
    </source>
</evidence>
<evidence type="ECO:0000256" key="1">
    <source>
        <dbReference type="SAM" id="MobiDB-lite"/>
    </source>
</evidence>
<evidence type="ECO:0000256" key="2">
    <source>
        <dbReference type="SAM" id="SignalP"/>
    </source>
</evidence>
<organism evidence="3 4">
    <name type="scientific">Rangifer tarandus platyrhynchus</name>
    <name type="common">Svalbard reindeer</name>
    <dbReference type="NCBI Taxonomy" id="3082113"/>
    <lineage>
        <taxon>Eukaryota</taxon>
        <taxon>Metazoa</taxon>
        <taxon>Chordata</taxon>
        <taxon>Craniata</taxon>
        <taxon>Vertebrata</taxon>
        <taxon>Euteleostomi</taxon>
        <taxon>Mammalia</taxon>
        <taxon>Eutheria</taxon>
        <taxon>Laurasiatheria</taxon>
        <taxon>Artiodactyla</taxon>
        <taxon>Ruminantia</taxon>
        <taxon>Pecora</taxon>
        <taxon>Cervidae</taxon>
        <taxon>Odocoileinae</taxon>
        <taxon>Rangifer</taxon>
    </lineage>
</organism>